<organism evidence="1 2">
    <name type="scientific">Candidatus Doudnabacteria bacterium CG10_big_fil_rev_8_21_14_0_10_41_10</name>
    <dbReference type="NCBI Taxonomy" id="1974551"/>
    <lineage>
        <taxon>Bacteria</taxon>
        <taxon>Candidatus Doudnaibacteriota</taxon>
    </lineage>
</organism>
<reference evidence="2" key="1">
    <citation type="submission" date="2017-09" db="EMBL/GenBank/DDBJ databases">
        <title>Depth-based differentiation of microbial function through sediment-hosted aquifers and enrichment of novel symbionts in the deep terrestrial subsurface.</title>
        <authorList>
            <person name="Probst A.J."/>
            <person name="Ladd B."/>
            <person name="Jarett J.K."/>
            <person name="Geller-Mcgrath D.E."/>
            <person name="Sieber C.M.K."/>
            <person name="Emerson J.B."/>
            <person name="Anantharaman K."/>
            <person name="Thomas B.C."/>
            <person name="Malmstrom R."/>
            <person name="Stieglmeier M."/>
            <person name="Klingl A."/>
            <person name="Woyke T."/>
            <person name="Ryan C.M."/>
            <person name="Banfield J.F."/>
        </authorList>
    </citation>
    <scope>NUCLEOTIDE SEQUENCE [LARGE SCALE GENOMIC DNA]</scope>
</reference>
<dbReference type="Proteomes" id="UP000230557">
    <property type="component" value="Unassembled WGS sequence"/>
</dbReference>
<name>A0A2H0VCR8_9BACT</name>
<proteinExistence type="predicted"/>
<accession>A0A2H0VCR8</accession>
<evidence type="ECO:0000313" key="1">
    <source>
        <dbReference type="EMBL" id="PIR96885.1"/>
    </source>
</evidence>
<protein>
    <submittedName>
        <fullName evidence="1">Uncharacterized protein</fullName>
    </submittedName>
</protein>
<comment type="caution">
    <text evidence="1">The sequence shown here is derived from an EMBL/GenBank/DDBJ whole genome shotgun (WGS) entry which is preliminary data.</text>
</comment>
<dbReference type="AlphaFoldDB" id="A0A2H0VCR8"/>
<evidence type="ECO:0000313" key="2">
    <source>
        <dbReference type="Proteomes" id="UP000230557"/>
    </source>
</evidence>
<dbReference type="EMBL" id="PFAJ01000056">
    <property type="protein sequence ID" value="PIR96885.1"/>
    <property type="molecule type" value="Genomic_DNA"/>
</dbReference>
<sequence length="166" mass="18886">MGIASAEVNAVTPSTNDINRINSWAHVDQVSMGVGETDLEFISTRNFYSCFEYRTDGDTSQVIAENGGVNYNIDITDGLYPYFCQNNNSRIETIIANEYVEVRMVFGAERDERFDWTRFDVEVPDVPQSKDECKKGGWMTFINLEFKNQGQCVSYVQSNEKAGKRN</sequence>
<gene>
    <name evidence="1" type="ORF">COT91_04300</name>
</gene>